<name>S8BTD8_9LAMI</name>
<gene>
    <name evidence="2" type="ORF">M569_17154</name>
</gene>
<feature type="region of interest" description="Disordered" evidence="1">
    <location>
        <begin position="60"/>
        <end position="99"/>
    </location>
</feature>
<proteinExistence type="predicted"/>
<keyword evidence="3" id="KW-1185">Reference proteome</keyword>
<sequence length="213" mass="23465">MADLRHKIIISSDGVDESPYGEQNSDQFEFWCVKTPRSAETPADRLFLNGKLLPQAFPIQASPKSNCHSQSTSRSSSVRSKDSVTCSRSNSSNSSSSARTSFSEACEKRIALRREMAMRQTVTSQYRFGSSGRWKLIAAAPTVVGNNRSRKADEYRQLNGSHRKSSSSSAAEAAAAPRGENSVGERSWKAWRSFVSACRECHSIETSNKLDLS</sequence>
<dbReference type="EMBL" id="AUSU01009980">
    <property type="protein sequence ID" value="EPS57664.1"/>
    <property type="molecule type" value="Genomic_DNA"/>
</dbReference>
<evidence type="ECO:0000256" key="1">
    <source>
        <dbReference type="SAM" id="MobiDB-lite"/>
    </source>
</evidence>
<accession>S8BTD8</accession>
<dbReference type="Proteomes" id="UP000015453">
    <property type="component" value="Unassembled WGS sequence"/>
</dbReference>
<reference evidence="2 3" key="1">
    <citation type="journal article" date="2013" name="BMC Genomics">
        <title>The miniature genome of a carnivorous plant Genlisea aurea contains a low number of genes and short non-coding sequences.</title>
        <authorList>
            <person name="Leushkin E.V."/>
            <person name="Sutormin R.A."/>
            <person name="Nabieva E.R."/>
            <person name="Penin A.A."/>
            <person name="Kondrashov A.S."/>
            <person name="Logacheva M.D."/>
        </authorList>
    </citation>
    <scope>NUCLEOTIDE SEQUENCE [LARGE SCALE GENOMIC DNA]</scope>
</reference>
<organism evidence="2 3">
    <name type="scientific">Genlisea aurea</name>
    <dbReference type="NCBI Taxonomy" id="192259"/>
    <lineage>
        <taxon>Eukaryota</taxon>
        <taxon>Viridiplantae</taxon>
        <taxon>Streptophyta</taxon>
        <taxon>Embryophyta</taxon>
        <taxon>Tracheophyta</taxon>
        <taxon>Spermatophyta</taxon>
        <taxon>Magnoliopsida</taxon>
        <taxon>eudicotyledons</taxon>
        <taxon>Gunneridae</taxon>
        <taxon>Pentapetalae</taxon>
        <taxon>asterids</taxon>
        <taxon>lamiids</taxon>
        <taxon>Lamiales</taxon>
        <taxon>Lentibulariaceae</taxon>
        <taxon>Genlisea</taxon>
    </lineage>
</organism>
<feature type="region of interest" description="Disordered" evidence="1">
    <location>
        <begin position="148"/>
        <end position="186"/>
    </location>
</feature>
<feature type="compositionally biased region" description="Low complexity" evidence="1">
    <location>
        <begin position="166"/>
        <end position="176"/>
    </location>
</feature>
<dbReference type="AlphaFoldDB" id="S8BTD8"/>
<feature type="compositionally biased region" description="Low complexity" evidence="1">
    <location>
        <begin position="65"/>
        <end position="99"/>
    </location>
</feature>
<evidence type="ECO:0000313" key="2">
    <source>
        <dbReference type="EMBL" id="EPS57664.1"/>
    </source>
</evidence>
<comment type="caution">
    <text evidence="2">The sequence shown here is derived from an EMBL/GenBank/DDBJ whole genome shotgun (WGS) entry which is preliminary data.</text>
</comment>
<dbReference type="OrthoDB" id="1917218at2759"/>
<evidence type="ECO:0000313" key="3">
    <source>
        <dbReference type="Proteomes" id="UP000015453"/>
    </source>
</evidence>
<protein>
    <submittedName>
        <fullName evidence="2">Uncharacterized protein</fullName>
    </submittedName>
</protein>